<dbReference type="OrthoDB" id="10418285at2759"/>
<dbReference type="EMBL" id="KB469309">
    <property type="protein sequence ID" value="EPQ51786.1"/>
    <property type="molecule type" value="Genomic_DNA"/>
</dbReference>
<accession>S7PVX3</accession>
<sequence>MQLAPVNILDVPPEVLYDILADPIGEFFHQWFTQTDCTSSWDALSNISRVNCLFSEVASRVLQHALGAIREADGKWNPHPRMVLRDVRRYVELLRLDSHTHPSPLALTIPKTPFLRAYIGTLAFSDILVRIRRLSTKLEVHGLDGACRQLAVIASNCTQAAQEVRPAVLRQRILCAAVANYEQTLMLRLLLDGWQTINSVLLRYDSRCRKATPMSEIELQSFELDLAHALVMLRSHDISFACHYAKMVENTTLRSSSPEEQLHRIAHAQAVAAEAVKMVSNLVRDLRCIWSMSFHVDSAIPDIVESLLWRLDPDHPIHYPHFTTAQALDGWL</sequence>
<organism evidence="1 2">
    <name type="scientific">Gloeophyllum trabeum (strain ATCC 11539 / FP-39264 / Madison 617)</name>
    <name type="common">Brown rot fungus</name>
    <dbReference type="NCBI Taxonomy" id="670483"/>
    <lineage>
        <taxon>Eukaryota</taxon>
        <taxon>Fungi</taxon>
        <taxon>Dikarya</taxon>
        <taxon>Basidiomycota</taxon>
        <taxon>Agaricomycotina</taxon>
        <taxon>Agaricomycetes</taxon>
        <taxon>Gloeophyllales</taxon>
        <taxon>Gloeophyllaceae</taxon>
        <taxon>Gloeophyllum</taxon>
    </lineage>
</organism>
<protein>
    <submittedName>
        <fullName evidence="1">Uncharacterized protein</fullName>
    </submittedName>
</protein>
<dbReference type="KEGG" id="gtr:GLOTRDRAFT_132601"/>
<evidence type="ECO:0000313" key="1">
    <source>
        <dbReference type="EMBL" id="EPQ51786.1"/>
    </source>
</evidence>
<dbReference type="GeneID" id="19302533"/>
<dbReference type="AlphaFoldDB" id="S7PVX3"/>
<proteinExistence type="predicted"/>
<dbReference type="HOGENOM" id="CLU_836916_0_0_1"/>
<dbReference type="RefSeq" id="XP_007869687.1">
    <property type="nucleotide sequence ID" value="XM_007871496.1"/>
</dbReference>
<dbReference type="Proteomes" id="UP000030669">
    <property type="component" value="Unassembled WGS sequence"/>
</dbReference>
<name>S7PVX3_GLOTA</name>
<evidence type="ECO:0000313" key="2">
    <source>
        <dbReference type="Proteomes" id="UP000030669"/>
    </source>
</evidence>
<reference evidence="1 2" key="1">
    <citation type="journal article" date="2012" name="Science">
        <title>The Paleozoic origin of enzymatic lignin decomposition reconstructed from 31 fungal genomes.</title>
        <authorList>
            <person name="Floudas D."/>
            <person name="Binder M."/>
            <person name="Riley R."/>
            <person name="Barry K."/>
            <person name="Blanchette R.A."/>
            <person name="Henrissat B."/>
            <person name="Martinez A.T."/>
            <person name="Otillar R."/>
            <person name="Spatafora J.W."/>
            <person name="Yadav J.S."/>
            <person name="Aerts A."/>
            <person name="Benoit I."/>
            <person name="Boyd A."/>
            <person name="Carlson A."/>
            <person name="Copeland A."/>
            <person name="Coutinho P.M."/>
            <person name="de Vries R.P."/>
            <person name="Ferreira P."/>
            <person name="Findley K."/>
            <person name="Foster B."/>
            <person name="Gaskell J."/>
            <person name="Glotzer D."/>
            <person name="Gorecki P."/>
            <person name="Heitman J."/>
            <person name="Hesse C."/>
            <person name="Hori C."/>
            <person name="Igarashi K."/>
            <person name="Jurgens J.A."/>
            <person name="Kallen N."/>
            <person name="Kersten P."/>
            <person name="Kohler A."/>
            <person name="Kuees U."/>
            <person name="Kumar T.K.A."/>
            <person name="Kuo A."/>
            <person name="LaButti K."/>
            <person name="Larrondo L.F."/>
            <person name="Lindquist E."/>
            <person name="Ling A."/>
            <person name="Lombard V."/>
            <person name="Lucas S."/>
            <person name="Lundell T."/>
            <person name="Martin R."/>
            <person name="McLaughlin D.J."/>
            <person name="Morgenstern I."/>
            <person name="Morin E."/>
            <person name="Murat C."/>
            <person name="Nagy L.G."/>
            <person name="Nolan M."/>
            <person name="Ohm R.A."/>
            <person name="Patyshakuliyeva A."/>
            <person name="Rokas A."/>
            <person name="Ruiz-Duenas F.J."/>
            <person name="Sabat G."/>
            <person name="Salamov A."/>
            <person name="Samejima M."/>
            <person name="Schmutz J."/>
            <person name="Slot J.C."/>
            <person name="St John F."/>
            <person name="Stenlid J."/>
            <person name="Sun H."/>
            <person name="Sun S."/>
            <person name="Syed K."/>
            <person name="Tsang A."/>
            <person name="Wiebenga A."/>
            <person name="Young D."/>
            <person name="Pisabarro A."/>
            <person name="Eastwood D.C."/>
            <person name="Martin F."/>
            <person name="Cullen D."/>
            <person name="Grigoriev I.V."/>
            <person name="Hibbett D.S."/>
        </authorList>
    </citation>
    <scope>NUCLEOTIDE SEQUENCE [LARGE SCALE GENOMIC DNA]</scope>
    <source>
        <strain evidence="1 2">ATCC 11539</strain>
    </source>
</reference>
<keyword evidence="2" id="KW-1185">Reference proteome</keyword>
<gene>
    <name evidence="1" type="ORF">GLOTRDRAFT_132601</name>
</gene>